<feature type="domain" description="Heterokaryon incompatibility" evidence="2">
    <location>
        <begin position="335"/>
        <end position="481"/>
    </location>
</feature>
<dbReference type="Pfam" id="PF06985">
    <property type="entry name" value="HET"/>
    <property type="match status" value="1"/>
</dbReference>
<evidence type="ECO:0000256" key="1">
    <source>
        <dbReference type="SAM" id="Phobius"/>
    </source>
</evidence>
<reference evidence="3" key="2">
    <citation type="submission" date="2020-05" db="EMBL/GenBank/DDBJ databases">
        <authorList>
            <person name="Kim H.-S."/>
            <person name="Proctor R.H."/>
            <person name="Brown D.W."/>
        </authorList>
    </citation>
    <scope>NUCLEOTIDE SEQUENCE</scope>
    <source>
        <strain evidence="3">NRRL 22465</strain>
    </source>
</reference>
<keyword evidence="4" id="KW-1185">Reference proteome</keyword>
<dbReference type="AlphaFoldDB" id="A0A8H4XHY6"/>
<feature type="transmembrane region" description="Helical" evidence="1">
    <location>
        <begin position="41"/>
        <end position="63"/>
    </location>
</feature>
<evidence type="ECO:0000313" key="4">
    <source>
        <dbReference type="Proteomes" id="UP000635477"/>
    </source>
</evidence>
<proteinExistence type="predicted"/>
<keyword evidence="1" id="KW-1133">Transmembrane helix</keyword>
<keyword evidence="1" id="KW-0472">Membrane</keyword>
<dbReference type="OrthoDB" id="3789824at2759"/>
<keyword evidence="1" id="KW-0812">Transmembrane</keyword>
<sequence>MANGPCGPLLHWLGLVWLFGSFPLLFINGILCFINKDPPSAILIVVFTWIFVVPFLSALAGHFQFDVYRSFPFVHFWRHITIQSPRLGWTEVDKLEPASRDDGFAWSQVCDKCAAFTAKSSILHGSFWLFICRVEWYPSHATLGQLERVSQTSCQMCSVFWHSIPTAKRSQLLADEADDRPLSQTAVTKTPHGWSSWFTGFISRRKKSLKIRCVGLRIKAWEELHGDQYEDHEQFVQLYRGNVALCKGIPIKKSNNISLNTQSSIVAASTGSDHCMSLAKYWLQECAESKDHTACRPARSTTPSLPKRLVYVGEKDQSSQIHLHITSPEDGHTDYLALSHCWGRADFLKLTLANYNEMLREIDYRKLPQNFQDAIVFTRRMGFSYLWIDSLCIIQGSLEDWKAESNAMSRIYSQAFCTISATGSPDANGGCFRERNPTQYEPCVLISSPTENLSVQLGSPNPFISQIENGTLSQRAWAFQERLLSRRIVHFGSSLLFFECRTHFTSELMQTAITEGSHIMSIDGLRYDVQDLGDRFSMSNRHITKYEKLPNRARKRRIQESNPKYRPVHVRDSFFQSPALSNRGAFNFLQRATRTPDSTLDAILKLHQCWYQLVEAYTGAQLTLSSDRTVAVNGIAQAIGEGKEDLQYWAGLWSDHLHFDLLWCLDSPSASRPTQSRAPTWSWMAVEGRICQRLAPFQIAYDGIRHTIEYVAKICDISAEPVSVHSRDTSGVAYEGHLDIEGVVMPVTEVTVWSLQRAKYLVKMNSIEGILSADFFPDTQHSVSDKDLLCIEVLRIGIGATWDLGGYGLVLRKRQCPPAPTQQDDRYERVGMFKLNHRRTNTVTDSRGYGTISGTTRRRIRIV</sequence>
<dbReference type="InterPro" id="IPR010730">
    <property type="entry name" value="HET"/>
</dbReference>
<dbReference type="Proteomes" id="UP000635477">
    <property type="component" value="Unassembled WGS sequence"/>
</dbReference>
<accession>A0A8H4XHY6</accession>
<feature type="transmembrane region" description="Helical" evidence="1">
    <location>
        <begin position="12"/>
        <end position="34"/>
    </location>
</feature>
<organism evidence="3 4">
    <name type="scientific">Fusarium zealandicum</name>
    <dbReference type="NCBI Taxonomy" id="1053134"/>
    <lineage>
        <taxon>Eukaryota</taxon>
        <taxon>Fungi</taxon>
        <taxon>Dikarya</taxon>
        <taxon>Ascomycota</taxon>
        <taxon>Pezizomycotina</taxon>
        <taxon>Sordariomycetes</taxon>
        <taxon>Hypocreomycetidae</taxon>
        <taxon>Hypocreales</taxon>
        <taxon>Nectriaceae</taxon>
        <taxon>Fusarium</taxon>
        <taxon>Fusarium staphyleae species complex</taxon>
    </lineage>
</organism>
<dbReference type="EMBL" id="JABEYC010000664">
    <property type="protein sequence ID" value="KAF4975202.1"/>
    <property type="molecule type" value="Genomic_DNA"/>
</dbReference>
<reference evidence="3" key="1">
    <citation type="journal article" date="2020" name="BMC Genomics">
        <title>Correction to: Identification and distribution of gene clusters required for synthesis of sphingolipid metabolism inhibitors in diverse species of the filamentous fungus Fusarium.</title>
        <authorList>
            <person name="Kim H.S."/>
            <person name="Lohmar J.M."/>
            <person name="Busman M."/>
            <person name="Brown D.W."/>
            <person name="Naumann T.A."/>
            <person name="Divon H.H."/>
            <person name="Lysoe E."/>
            <person name="Uhlig S."/>
            <person name="Proctor R.H."/>
        </authorList>
    </citation>
    <scope>NUCLEOTIDE SEQUENCE</scope>
    <source>
        <strain evidence="3">NRRL 22465</strain>
    </source>
</reference>
<dbReference type="PANTHER" id="PTHR33112:SF8">
    <property type="entry name" value="HETEROKARYON INCOMPATIBILITY DOMAIN-CONTAINING PROTEIN"/>
    <property type="match status" value="1"/>
</dbReference>
<gene>
    <name evidence="3" type="ORF">FZEAL_7978</name>
</gene>
<evidence type="ECO:0000259" key="2">
    <source>
        <dbReference type="Pfam" id="PF06985"/>
    </source>
</evidence>
<evidence type="ECO:0000313" key="3">
    <source>
        <dbReference type="EMBL" id="KAF4975202.1"/>
    </source>
</evidence>
<name>A0A8H4XHY6_9HYPO</name>
<dbReference type="PANTHER" id="PTHR33112">
    <property type="entry name" value="DOMAIN PROTEIN, PUTATIVE-RELATED"/>
    <property type="match status" value="1"/>
</dbReference>
<protein>
    <recommendedName>
        <fullName evidence="2">Heterokaryon incompatibility domain-containing protein</fullName>
    </recommendedName>
</protein>
<comment type="caution">
    <text evidence="3">The sequence shown here is derived from an EMBL/GenBank/DDBJ whole genome shotgun (WGS) entry which is preliminary data.</text>
</comment>